<keyword evidence="1" id="KW-1133">Transmembrane helix</keyword>
<gene>
    <name evidence="2" type="ORF">GCM10010326_70360</name>
</gene>
<proteinExistence type="predicted"/>
<accession>A0ABQ3ATR0</accession>
<keyword evidence="1" id="KW-0812">Transmembrane</keyword>
<dbReference type="GeneID" id="96294902"/>
<comment type="caution">
    <text evidence="2">The sequence shown here is derived from an EMBL/GenBank/DDBJ whole genome shotgun (WGS) entry which is preliminary data.</text>
</comment>
<dbReference type="Proteomes" id="UP000600946">
    <property type="component" value="Unassembled WGS sequence"/>
</dbReference>
<name>A0ABQ3ATR0_9ACTN</name>
<protein>
    <recommendedName>
        <fullName evidence="4">ABC transporter permease</fullName>
    </recommendedName>
</protein>
<dbReference type="RefSeq" id="WP_190029230.1">
    <property type="nucleotide sequence ID" value="NZ_BMUU01000018.1"/>
</dbReference>
<keyword evidence="3" id="KW-1185">Reference proteome</keyword>
<reference evidence="3" key="1">
    <citation type="journal article" date="2019" name="Int. J. Syst. Evol. Microbiol.">
        <title>The Global Catalogue of Microorganisms (GCM) 10K type strain sequencing project: providing services to taxonomists for standard genome sequencing and annotation.</title>
        <authorList>
            <consortium name="The Broad Institute Genomics Platform"/>
            <consortium name="The Broad Institute Genome Sequencing Center for Infectious Disease"/>
            <person name="Wu L."/>
            <person name="Ma J."/>
        </authorList>
    </citation>
    <scope>NUCLEOTIDE SEQUENCE [LARGE SCALE GENOMIC DNA]</scope>
    <source>
        <strain evidence="3">JCM 4594</strain>
    </source>
</reference>
<feature type="transmembrane region" description="Helical" evidence="1">
    <location>
        <begin position="62"/>
        <end position="86"/>
    </location>
</feature>
<keyword evidence="1" id="KW-0472">Membrane</keyword>
<sequence>MAELRQPAIGPATLSKGIGPVKLSPFAAQVIFLLLAVMSSALVAGVAGVLSYMSGTGIAGSVLYGGGAFILWMTLSVTILTALGLLGGVGNSGP</sequence>
<organism evidence="2 3">
    <name type="scientific">Streptomyces xanthochromogenes</name>
    <dbReference type="NCBI Taxonomy" id="67384"/>
    <lineage>
        <taxon>Bacteria</taxon>
        <taxon>Bacillati</taxon>
        <taxon>Actinomycetota</taxon>
        <taxon>Actinomycetes</taxon>
        <taxon>Kitasatosporales</taxon>
        <taxon>Streptomycetaceae</taxon>
        <taxon>Streptomyces</taxon>
    </lineage>
</organism>
<evidence type="ECO:0000313" key="2">
    <source>
        <dbReference type="EMBL" id="GGY65682.1"/>
    </source>
</evidence>
<evidence type="ECO:0000313" key="3">
    <source>
        <dbReference type="Proteomes" id="UP000600946"/>
    </source>
</evidence>
<evidence type="ECO:0008006" key="4">
    <source>
        <dbReference type="Google" id="ProtNLM"/>
    </source>
</evidence>
<dbReference type="EMBL" id="BMUU01000018">
    <property type="protein sequence ID" value="GGY65682.1"/>
    <property type="molecule type" value="Genomic_DNA"/>
</dbReference>
<evidence type="ECO:0000256" key="1">
    <source>
        <dbReference type="SAM" id="Phobius"/>
    </source>
</evidence>
<feature type="transmembrane region" description="Helical" evidence="1">
    <location>
        <begin position="26"/>
        <end position="50"/>
    </location>
</feature>